<comment type="caution">
    <text evidence="1">The sequence shown here is derived from an EMBL/GenBank/DDBJ whole genome shotgun (WGS) entry which is preliminary data.</text>
</comment>
<reference evidence="1" key="1">
    <citation type="submission" date="2023-07" db="EMBL/GenBank/DDBJ databases">
        <authorList>
            <consortium name="CYATHOMIX"/>
        </authorList>
    </citation>
    <scope>NUCLEOTIDE SEQUENCE</scope>
    <source>
        <strain evidence="1">N/A</strain>
    </source>
</reference>
<name>A0AA36GEP3_CYLNA</name>
<dbReference type="AlphaFoldDB" id="A0AA36GEP3"/>
<dbReference type="Proteomes" id="UP001176961">
    <property type="component" value="Unassembled WGS sequence"/>
</dbReference>
<proteinExistence type="predicted"/>
<evidence type="ECO:0000313" key="2">
    <source>
        <dbReference type="Proteomes" id="UP001176961"/>
    </source>
</evidence>
<gene>
    <name evidence="1" type="ORF">CYNAS_LOCUS3635</name>
</gene>
<keyword evidence="2" id="KW-1185">Reference proteome</keyword>
<sequence>MPQIRLANARIGQNIRFMSNTPSRIIYMDDGFSVTHAGMTSLLDSHTHPAHGETSILKMKATIDAIQNPTRRALTSRFDWRPFLKRGGAERDSLRLALDPGLVERTEDAVH</sequence>
<organism evidence="1 2">
    <name type="scientific">Cylicocyclus nassatus</name>
    <name type="common">Nematode worm</name>
    <dbReference type="NCBI Taxonomy" id="53992"/>
    <lineage>
        <taxon>Eukaryota</taxon>
        <taxon>Metazoa</taxon>
        <taxon>Ecdysozoa</taxon>
        <taxon>Nematoda</taxon>
        <taxon>Chromadorea</taxon>
        <taxon>Rhabditida</taxon>
        <taxon>Rhabditina</taxon>
        <taxon>Rhabditomorpha</taxon>
        <taxon>Strongyloidea</taxon>
        <taxon>Strongylidae</taxon>
        <taxon>Cylicocyclus</taxon>
    </lineage>
</organism>
<accession>A0AA36GEP3</accession>
<protein>
    <submittedName>
        <fullName evidence="1">Uncharacterized protein</fullName>
    </submittedName>
</protein>
<dbReference type="EMBL" id="CATQJL010000001">
    <property type="protein sequence ID" value="CAJ0591652.1"/>
    <property type="molecule type" value="Genomic_DNA"/>
</dbReference>
<evidence type="ECO:0000313" key="1">
    <source>
        <dbReference type="EMBL" id="CAJ0591652.1"/>
    </source>
</evidence>